<organism evidence="1 2">
    <name type="scientific">Paenibacillus thalictri</name>
    <dbReference type="NCBI Taxonomy" id="2527873"/>
    <lineage>
        <taxon>Bacteria</taxon>
        <taxon>Bacillati</taxon>
        <taxon>Bacillota</taxon>
        <taxon>Bacilli</taxon>
        <taxon>Bacillales</taxon>
        <taxon>Paenibacillaceae</taxon>
        <taxon>Paenibacillus</taxon>
    </lineage>
</organism>
<keyword evidence="2" id="KW-1185">Reference proteome</keyword>
<dbReference type="OrthoDB" id="2941641at2"/>
<sequence>MNLVYDWDRSVIDMKSVEEVMEDFEFSIRIVDPAYADTIKRIQQIFENNEVLTDVFFYAFPHHEYRIVVRKDFYVDFILQLFRHGLLTRLEWQKESS</sequence>
<dbReference type="AlphaFoldDB" id="A0A4Q9DX53"/>
<accession>A0A4Q9DX53</accession>
<gene>
    <name evidence="1" type="ORF">EYB31_08330</name>
</gene>
<evidence type="ECO:0000313" key="1">
    <source>
        <dbReference type="EMBL" id="TBL80412.1"/>
    </source>
</evidence>
<dbReference type="RefSeq" id="WP_131012825.1">
    <property type="nucleotide sequence ID" value="NZ_SIRE01000005.1"/>
</dbReference>
<evidence type="ECO:0000313" key="2">
    <source>
        <dbReference type="Proteomes" id="UP000293142"/>
    </source>
</evidence>
<comment type="caution">
    <text evidence="1">The sequence shown here is derived from an EMBL/GenBank/DDBJ whole genome shotgun (WGS) entry which is preliminary data.</text>
</comment>
<reference evidence="1 2" key="1">
    <citation type="submission" date="2019-02" db="EMBL/GenBank/DDBJ databases">
        <title>Paenibacillus sp. nov., isolated from surface-sterilized tissue of Thalictrum simplex L.</title>
        <authorList>
            <person name="Tuo L."/>
        </authorList>
    </citation>
    <scope>NUCLEOTIDE SEQUENCE [LARGE SCALE GENOMIC DNA]</scope>
    <source>
        <strain evidence="1 2">N2SHLJ1</strain>
    </source>
</reference>
<dbReference type="Proteomes" id="UP000293142">
    <property type="component" value="Unassembled WGS sequence"/>
</dbReference>
<proteinExistence type="predicted"/>
<name>A0A4Q9DX53_9BACL</name>
<protein>
    <submittedName>
        <fullName evidence="1">Uncharacterized protein</fullName>
    </submittedName>
</protein>
<dbReference type="EMBL" id="SIRE01000005">
    <property type="protein sequence ID" value="TBL80412.1"/>
    <property type="molecule type" value="Genomic_DNA"/>
</dbReference>